<comment type="cofactor">
    <cofactor evidence="1">
        <name>pyridoxal 5'-phosphate</name>
        <dbReference type="ChEBI" id="CHEBI:597326"/>
    </cofactor>
</comment>
<dbReference type="PANTHER" id="PTHR11601">
    <property type="entry name" value="CYSTEINE DESULFURYLASE FAMILY MEMBER"/>
    <property type="match status" value="1"/>
</dbReference>
<dbReference type="Pfam" id="PF00266">
    <property type="entry name" value="Aminotran_5"/>
    <property type="match status" value="1"/>
</dbReference>
<feature type="non-terminal residue" evidence="4">
    <location>
        <position position="99"/>
    </location>
</feature>
<dbReference type="InterPro" id="IPR015424">
    <property type="entry name" value="PyrdxlP-dep_Trfase"/>
</dbReference>
<dbReference type="InterPro" id="IPR000192">
    <property type="entry name" value="Aminotrans_V_dom"/>
</dbReference>
<evidence type="ECO:0000256" key="1">
    <source>
        <dbReference type="ARBA" id="ARBA00001933"/>
    </source>
</evidence>
<dbReference type="EMBL" id="UINC01180221">
    <property type="protein sequence ID" value="SVD89304.1"/>
    <property type="molecule type" value="Genomic_DNA"/>
</dbReference>
<protein>
    <recommendedName>
        <fullName evidence="3">Aminotransferase class V domain-containing protein</fullName>
    </recommendedName>
</protein>
<proteinExistence type="inferred from homology"/>
<accession>A0A382Z1A7</accession>
<evidence type="ECO:0000259" key="3">
    <source>
        <dbReference type="Pfam" id="PF00266"/>
    </source>
</evidence>
<comment type="similarity">
    <text evidence="2">Belongs to the class-V pyridoxal-phosphate-dependent aminotransferase family. NifS/IscS subfamily.</text>
</comment>
<evidence type="ECO:0000256" key="2">
    <source>
        <dbReference type="ARBA" id="ARBA00006490"/>
    </source>
</evidence>
<evidence type="ECO:0000313" key="4">
    <source>
        <dbReference type="EMBL" id="SVD89304.1"/>
    </source>
</evidence>
<sequence>MSDETLYYFDNNATTRVAPEVVEAMLPYLAEQWGNPSSAYSFGNRVGESVTEAREKVAALINADPREIIFTSCGTESNNAALNSALLTQPGKRHLVTTD</sequence>
<dbReference type="InterPro" id="IPR015422">
    <property type="entry name" value="PyrdxlP-dep_Trfase_small"/>
</dbReference>
<feature type="domain" description="Aminotransferase class V" evidence="3">
    <location>
        <begin position="8"/>
        <end position="98"/>
    </location>
</feature>
<reference evidence="4" key="1">
    <citation type="submission" date="2018-05" db="EMBL/GenBank/DDBJ databases">
        <authorList>
            <person name="Lanie J.A."/>
            <person name="Ng W.-L."/>
            <person name="Kazmierczak K.M."/>
            <person name="Andrzejewski T.M."/>
            <person name="Davidsen T.M."/>
            <person name="Wayne K.J."/>
            <person name="Tettelin H."/>
            <person name="Glass J.I."/>
            <person name="Rusch D."/>
            <person name="Podicherti R."/>
            <person name="Tsui H.-C.T."/>
            <person name="Winkler M.E."/>
        </authorList>
    </citation>
    <scope>NUCLEOTIDE SEQUENCE</scope>
</reference>
<dbReference type="Gene3D" id="3.90.1150.10">
    <property type="entry name" value="Aspartate Aminotransferase, domain 1"/>
    <property type="match status" value="1"/>
</dbReference>
<dbReference type="Gene3D" id="3.40.640.10">
    <property type="entry name" value="Type I PLP-dependent aspartate aminotransferase-like (Major domain)"/>
    <property type="match status" value="1"/>
</dbReference>
<name>A0A382Z1A7_9ZZZZ</name>
<gene>
    <name evidence="4" type="ORF">METZ01_LOCUS442158</name>
</gene>
<organism evidence="4">
    <name type="scientific">marine metagenome</name>
    <dbReference type="NCBI Taxonomy" id="408172"/>
    <lineage>
        <taxon>unclassified sequences</taxon>
        <taxon>metagenomes</taxon>
        <taxon>ecological metagenomes</taxon>
    </lineage>
</organism>
<dbReference type="AlphaFoldDB" id="A0A382Z1A7"/>
<dbReference type="InterPro" id="IPR015421">
    <property type="entry name" value="PyrdxlP-dep_Trfase_major"/>
</dbReference>
<dbReference type="PANTHER" id="PTHR11601:SF34">
    <property type="entry name" value="CYSTEINE DESULFURASE"/>
    <property type="match status" value="1"/>
</dbReference>
<dbReference type="SUPFAM" id="SSF53383">
    <property type="entry name" value="PLP-dependent transferases"/>
    <property type="match status" value="1"/>
</dbReference>